<proteinExistence type="predicted"/>
<evidence type="ECO:0000313" key="3">
    <source>
        <dbReference type="Proteomes" id="UP001501612"/>
    </source>
</evidence>
<dbReference type="Proteomes" id="UP001501612">
    <property type="component" value="Unassembled WGS sequence"/>
</dbReference>
<protein>
    <recommendedName>
        <fullName evidence="4">HK97 gp10 family phage protein</fullName>
    </recommendedName>
</protein>
<gene>
    <name evidence="2" type="ORF">GCM10009737_08290</name>
</gene>
<evidence type="ECO:0008006" key="4">
    <source>
        <dbReference type="Google" id="ProtNLM"/>
    </source>
</evidence>
<comment type="caution">
    <text evidence="2">The sequence shown here is derived from an EMBL/GenBank/DDBJ whole genome shotgun (WGS) entry which is preliminary data.</text>
</comment>
<sequence>MGRTFDATELGGLAKELAQTIPVRARRNIGRGVKQTADECATITRRFARASAGRWGKDYPPAIRSTRIGPTAFRVSPEGKAANWSFEDGSKNQPAHLDHEQGADQVEGRLPLRAQAAAEDAFVGWD</sequence>
<keyword evidence="3" id="KW-1185">Reference proteome</keyword>
<name>A0ABP5AHI8_9ACTN</name>
<dbReference type="EMBL" id="BAAAMY010000002">
    <property type="protein sequence ID" value="GAA1909377.1"/>
    <property type="molecule type" value="Genomic_DNA"/>
</dbReference>
<evidence type="ECO:0000313" key="2">
    <source>
        <dbReference type="EMBL" id="GAA1909377.1"/>
    </source>
</evidence>
<reference evidence="3" key="1">
    <citation type="journal article" date="2019" name="Int. J. Syst. Evol. Microbiol.">
        <title>The Global Catalogue of Microorganisms (GCM) 10K type strain sequencing project: providing services to taxonomists for standard genome sequencing and annotation.</title>
        <authorList>
            <consortium name="The Broad Institute Genomics Platform"/>
            <consortium name="The Broad Institute Genome Sequencing Center for Infectious Disease"/>
            <person name="Wu L."/>
            <person name="Ma J."/>
        </authorList>
    </citation>
    <scope>NUCLEOTIDE SEQUENCE [LARGE SCALE GENOMIC DNA]</scope>
    <source>
        <strain evidence="3">JCM 14046</strain>
    </source>
</reference>
<organism evidence="2 3">
    <name type="scientific">Nocardioides lentus</name>
    <dbReference type="NCBI Taxonomy" id="338077"/>
    <lineage>
        <taxon>Bacteria</taxon>
        <taxon>Bacillati</taxon>
        <taxon>Actinomycetota</taxon>
        <taxon>Actinomycetes</taxon>
        <taxon>Propionibacteriales</taxon>
        <taxon>Nocardioidaceae</taxon>
        <taxon>Nocardioides</taxon>
    </lineage>
</organism>
<feature type="region of interest" description="Disordered" evidence="1">
    <location>
        <begin position="80"/>
        <end position="108"/>
    </location>
</feature>
<dbReference type="RefSeq" id="WP_344004157.1">
    <property type="nucleotide sequence ID" value="NZ_BAAAMY010000002.1"/>
</dbReference>
<accession>A0ABP5AHI8</accession>
<evidence type="ECO:0000256" key="1">
    <source>
        <dbReference type="SAM" id="MobiDB-lite"/>
    </source>
</evidence>